<evidence type="ECO:0000313" key="3">
    <source>
        <dbReference type="Proteomes" id="UP000255213"/>
    </source>
</evidence>
<proteinExistence type="predicted"/>
<protein>
    <submittedName>
        <fullName evidence="2">Uncharacterized protein</fullName>
    </submittedName>
</protein>
<dbReference type="EMBL" id="UHEN01000001">
    <property type="protein sequence ID" value="SUN07987.1"/>
    <property type="molecule type" value="Genomic_DNA"/>
</dbReference>
<name>A0A380IGK6_STRAI</name>
<dbReference type="Proteomes" id="UP000255213">
    <property type="component" value="Unassembled WGS sequence"/>
</dbReference>
<dbReference type="AlphaFoldDB" id="A0A380IGK6"/>
<organism evidence="2 3">
    <name type="scientific">Streptococcus acidominimus</name>
    <dbReference type="NCBI Taxonomy" id="1326"/>
    <lineage>
        <taxon>Bacteria</taxon>
        <taxon>Bacillati</taxon>
        <taxon>Bacillota</taxon>
        <taxon>Bacilli</taxon>
        <taxon>Lactobacillales</taxon>
        <taxon>Streptococcaceae</taxon>
        <taxon>Streptococcus</taxon>
    </lineage>
</organism>
<feature type="region of interest" description="Disordered" evidence="1">
    <location>
        <begin position="21"/>
        <end position="40"/>
    </location>
</feature>
<reference evidence="2 3" key="1">
    <citation type="submission" date="2018-06" db="EMBL/GenBank/DDBJ databases">
        <authorList>
            <consortium name="Pathogen Informatics"/>
            <person name="Doyle S."/>
        </authorList>
    </citation>
    <scope>NUCLEOTIDE SEQUENCE [LARGE SCALE GENOMIC DNA]</scope>
    <source>
        <strain evidence="2 3">NCTC12957</strain>
    </source>
</reference>
<sequence>MECRVDKPALGSKTREYVYNSGDEYENPSRGKMLDSVPKK</sequence>
<gene>
    <name evidence="2" type="ORF">NCTC12957_01570</name>
</gene>
<feature type="compositionally biased region" description="Basic and acidic residues" evidence="1">
    <location>
        <begin position="27"/>
        <end position="40"/>
    </location>
</feature>
<evidence type="ECO:0000313" key="2">
    <source>
        <dbReference type="EMBL" id="SUN07987.1"/>
    </source>
</evidence>
<accession>A0A380IGK6</accession>
<evidence type="ECO:0000256" key="1">
    <source>
        <dbReference type="SAM" id="MobiDB-lite"/>
    </source>
</evidence>